<organism evidence="1 2">
    <name type="scientific">Hungatella hathewayi</name>
    <dbReference type="NCBI Taxonomy" id="154046"/>
    <lineage>
        <taxon>Bacteria</taxon>
        <taxon>Bacillati</taxon>
        <taxon>Bacillota</taxon>
        <taxon>Clostridia</taxon>
        <taxon>Lachnospirales</taxon>
        <taxon>Lachnospiraceae</taxon>
        <taxon>Hungatella</taxon>
    </lineage>
</organism>
<protein>
    <recommendedName>
        <fullName evidence="3">Flagellar assembly protein H</fullName>
    </recommendedName>
</protein>
<gene>
    <name evidence="1" type="ORF">ERS852407_06066</name>
</gene>
<accession>A0A174NLR6</accession>
<evidence type="ECO:0000313" key="2">
    <source>
        <dbReference type="Proteomes" id="UP000095651"/>
    </source>
</evidence>
<evidence type="ECO:0008006" key="3">
    <source>
        <dbReference type="Google" id="ProtNLM"/>
    </source>
</evidence>
<dbReference type="RefSeq" id="WP_055660925.1">
    <property type="nucleotide sequence ID" value="NZ_CABIXC010000037.1"/>
</dbReference>
<evidence type="ECO:0000313" key="1">
    <source>
        <dbReference type="EMBL" id="CUP48211.1"/>
    </source>
</evidence>
<sequence>MSNENDAYGKTEIPANFPAEDLVLKSAMQFFKDELLSYLGITAEPVTIGPTEFVHLEAKQLYEDFNFIKPDRSWIHLEFESDEIREEDLRRFRSYEAVTAFIRSVDITTYVICSSTVKEIRFELNTGYNTYRIIPVRLKDSDSDELFARLFEKQKQGVKPNRADLVPLLLATLMSGNTDQKERIILANRLITESGTISESDMVRMQAVLYTLANKFLSKDDLNQVKEALFMTPLGQMLVNDGIEKGMEMGMEKGIKKGIEKGAGALISACQEVGLTYDSTRKKLIEKLELDSSTASRYMEEFWSAFSKQ</sequence>
<dbReference type="EMBL" id="CYZE01000037">
    <property type="protein sequence ID" value="CUP48211.1"/>
    <property type="molecule type" value="Genomic_DNA"/>
</dbReference>
<reference evidence="1 2" key="1">
    <citation type="submission" date="2015-09" db="EMBL/GenBank/DDBJ databases">
        <authorList>
            <consortium name="Pathogen Informatics"/>
        </authorList>
    </citation>
    <scope>NUCLEOTIDE SEQUENCE [LARGE SCALE GENOMIC DNA]</scope>
    <source>
        <strain evidence="1 2">2789STDY5608850</strain>
    </source>
</reference>
<dbReference type="AlphaFoldDB" id="A0A174NLR6"/>
<dbReference type="Proteomes" id="UP000095651">
    <property type="component" value="Unassembled WGS sequence"/>
</dbReference>
<proteinExistence type="predicted"/>
<name>A0A174NLR6_9FIRM</name>